<evidence type="ECO:0000256" key="1">
    <source>
        <dbReference type="ARBA" id="ARBA00022741"/>
    </source>
</evidence>
<proteinExistence type="predicted"/>
<dbReference type="Pfam" id="PF00012">
    <property type="entry name" value="HSP70"/>
    <property type="match status" value="1"/>
</dbReference>
<dbReference type="RefSeq" id="XP_021813697.1">
    <property type="nucleotide sequence ID" value="XM_021958005.1"/>
</dbReference>
<evidence type="ECO:0000256" key="2">
    <source>
        <dbReference type="ARBA" id="ARBA00022840"/>
    </source>
</evidence>
<dbReference type="Gene3D" id="2.60.34.10">
    <property type="entry name" value="Substrate Binding Domain Of DNAk, Chain A, domain 1"/>
    <property type="match status" value="1"/>
</dbReference>
<dbReference type="Proteomes" id="UP000515124">
    <property type="component" value="Unplaced"/>
</dbReference>
<dbReference type="InterPro" id="IPR013126">
    <property type="entry name" value="Hsp_70_fam"/>
</dbReference>
<dbReference type="SUPFAM" id="SSF100920">
    <property type="entry name" value="Heat shock protein 70kD (HSP70), peptide-binding domain"/>
    <property type="match status" value="1"/>
</dbReference>
<dbReference type="KEGG" id="pavi:110756565"/>
<dbReference type="AlphaFoldDB" id="A0A6P5SHE3"/>
<gene>
    <name evidence="4" type="primary">LOC110756565</name>
</gene>
<dbReference type="PANTHER" id="PTHR19375">
    <property type="entry name" value="HEAT SHOCK PROTEIN 70KDA"/>
    <property type="match status" value="1"/>
</dbReference>
<dbReference type="PRINTS" id="PR00301">
    <property type="entry name" value="HEATSHOCK70"/>
</dbReference>
<evidence type="ECO:0000313" key="3">
    <source>
        <dbReference type="Proteomes" id="UP000515124"/>
    </source>
</evidence>
<dbReference type="SUPFAM" id="SSF53067">
    <property type="entry name" value="Actin-like ATPase domain"/>
    <property type="match status" value="1"/>
</dbReference>
<keyword evidence="3" id="KW-1185">Reference proteome</keyword>
<dbReference type="InterPro" id="IPR043129">
    <property type="entry name" value="ATPase_NBD"/>
</dbReference>
<dbReference type="InterPro" id="IPR018181">
    <property type="entry name" value="Heat_shock_70_CS"/>
</dbReference>
<keyword evidence="2" id="KW-0067">ATP-binding</keyword>
<dbReference type="GeneID" id="110756565"/>
<sequence length="253" mass="28249">MSLRKYRLESPFSCMVYTRCVITNHKFKAGPFCGLLICCRCRFTSCWQYVVRNTWCLKDAKLDISRVHDVVLVGGSSRIPKVQQLLQNVFKGKELCRGINPDEAVAYGAAVQAAILCGKGNEKLQDLTLLDVTPLSLGVETGRECDMTVVIPRNTKMPVKKNYTVTTRHDNQAVVRFSIYEGESTTTLNNYYLGDFRLKDIPPAPRGVAKFNICFEIDANGILNVSAEDMLTGQKMGITLSSNKTCEGIEKIM</sequence>
<protein>
    <submittedName>
        <fullName evidence="4">Heat shock cognate 70 kDa protein 2-like</fullName>
    </submittedName>
</protein>
<organism evidence="3 4">
    <name type="scientific">Prunus avium</name>
    <name type="common">Cherry</name>
    <name type="synonym">Cerasus avium</name>
    <dbReference type="NCBI Taxonomy" id="42229"/>
    <lineage>
        <taxon>Eukaryota</taxon>
        <taxon>Viridiplantae</taxon>
        <taxon>Streptophyta</taxon>
        <taxon>Embryophyta</taxon>
        <taxon>Tracheophyta</taxon>
        <taxon>Spermatophyta</taxon>
        <taxon>Magnoliopsida</taxon>
        <taxon>eudicotyledons</taxon>
        <taxon>Gunneridae</taxon>
        <taxon>Pentapetalae</taxon>
        <taxon>rosids</taxon>
        <taxon>fabids</taxon>
        <taxon>Rosales</taxon>
        <taxon>Rosaceae</taxon>
        <taxon>Amygdaloideae</taxon>
        <taxon>Amygdaleae</taxon>
        <taxon>Prunus</taxon>
    </lineage>
</organism>
<dbReference type="GO" id="GO:0140662">
    <property type="term" value="F:ATP-dependent protein folding chaperone"/>
    <property type="evidence" value="ECO:0007669"/>
    <property type="project" value="InterPro"/>
</dbReference>
<name>A0A6P5SHE3_PRUAV</name>
<dbReference type="GO" id="GO:0005524">
    <property type="term" value="F:ATP binding"/>
    <property type="evidence" value="ECO:0007669"/>
    <property type="project" value="UniProtKB-KW"/>
</dbReference>
<dbReference type="InterPro" id="IPR029047">
    <property type="entry name" value="HSP70_peptide-bd_sf"/>
</dbReference>
<dbReference type="Gene3D" id="3.30.420.40">
    <property type="match status" value="2"/>
</dbReference>
<accession>A0A6P5SHE3</accession>
<dbReference type="PROSITE" id="PS01036">
    <property type="entry name" value="HSP70_3"/>
    <property type="match status" value="1"/>
</dbReference>
<evidence type="ECO:0000313" key="4">
    <source>
        <dbReference type="RefSeq" id="XP_021813697.1"/>
    </source>
</evidence>
<keyword evidence="1" id="KW-0547">Nucleotide-binding</keyword>
<reference evidence="4" key="1">
    <citation type="submission" date="2025-08" db="UniProtKB">
        <authorList>
            <consortium name="RefSeq"/>
        </authorList>
    </citation>
    <scope>IDENTIFICATION</scope>
</reference>